<sequence>MASNDIIDVKLEAFKAHMEDILRALFEEFRLGQSESPKRSQHEESSYHKENQSKKGDQAQDSVYPCMRVTFPDGKMETQSEHHCKKGRLLVIEMIEYPKPKDVNLESEEEDAEEEPQSTISTVHALAGYTNPYTMKIDEFLKH</sequence>
<organism evidence="2 3">
    <name type="scientific">Ensete ventricosum</name>
    <name type="common">Abyssinian banana</name>
    <name type="synonym">Musa ensete</name>
    <dbReference type="NCBI Taxonomy" id="4639"/>
    <lineage>
        <taxon>Eukaryota</taxon>
        <taxon>Viridiplantae</taxon>
        <taxon>Streptophyta</taxon>
        <taxon>Embryophyta</taxon>
        <taxon>Tracheophyta</taxon>
        <taxon>Spermatophyta</taxon>
        <taxon>Magnoliopsida</taxon>
        <taxon>Liliopsida</taxon>
        <taxon>Zingiberales</taxon>
        <taxon>Musaceae</taxon>
        <taxon>Ensete</taxon>
    </lineage>
</organism>
<name>A0A426Z0X1_ENSVE</name>
<dbReference type="AlphaFoldDB" id="A0A426Z0X1"/>
<accession>A0A426Z0X1</accession>
<comment type="caution">
    <text evidence="2">The sequence shown here is derived from an EMBL/GenBank/DDBJ whole genome shotgun (WGS) entry which is preliminary data.</text>
</comment>
<proteinExistence type="predicted"/>
<reference evidence="2 3" key="1">
    <citation type="journal article" date="2014" name="Agronomy (Basel)">
        <title>A Draft Genome Sequence for Ensete ventricosum, the Drought-Tolerant Tree Against Hunger.</title>
        <authorList>
            <person name="Harrison J."/>
            <person name="Moore K.A."/>
            <person name="Paszkiewicz K."/>
            <person name="Jones T."/>
            <person name="Grant M."/>
            <person name="Ambacheew D."/>
            <person name="Muzemil S."/>
            <person name="Studholme D.J."/>
        </authorList>
    </citation>
    <scope>NUCLEOTIDE SEQUENCE [LARGE SCALE GENOMIC DNA]</scope>
</reference>
<evidence type="ECO:0000313" key="3">
    <source>
        <dbReference type="Proteomes" id="UP000287651"/>
    </source>
</evidence>
<protein>
    <submittedName>
        <fullName evidence="2">Uncharacterized protein</fullName>
    </submittedName>
</protein>
<gene>
    <name evidence="2" type="ORF">B296_00018022</name>
</gene>
<evidence type="ECO:0000313" key="2">
    <source>
        <dbReference type="EMBL" id="RRT57618.1"/>
    </source>
</evidence>
<feature type="compositionally biased region" description="Basic and acidic residues" evidence="1">
    <location>
        <begin position="33"/>
        <end position="58"/>
    </location>
</feature>
<dbReference type="EMBL" id="AMZH03009084">
    <property type="protein sequence ID" value="RRT57618.1"/>
    <property type="molecule type" value="Genomic_DNA"/>
</dbReference>
<dbReference type="Proteomes" id="UP000287651">
    <property type="component" value="Unassembled WGS sequence"/>
</dbReference>
<evidence type="ECO:0000256" key="1">
    <source>
        <dbReference type="SAM" id="MobiDB-lite"/>
    </source>
</evidence>
<feature type="region of interest" description="Disordered" evidence="1">
    <location>
        <begin position="33"/>
        <end position="63"/>
    </location>
</feature>